<name>A0A8J3U7A9_9ACTN</name>
<comment type="caution">
    <text evidence="1">The sequence shown here is derived from an EMBL/GenBank/DDBJ whole genome shotgun (WGS) entry which is preliminary data.</text>
</comment>
<evidence type="ECO:0000313" key="1">
    <source>
        <dbReference type="EMBL" id="GII33960.1"/>
    </source>
</evidence>
<evidence type="ECO:0000313" key="2">
    <source>
        <dbReference type="Proteomes" id="UP000650628"/>
    </source>
</evidence>
<dbReference type="EMBL" id="BOOO01000044">
    <property type="protein sequence ID" value="GII33960.1"/>
    <property type="molecule type" value="Genomic_DNA"/>
</dbReference>
<organism evidence="1 2">
    <name type="scientific">Planotetraspora mira</name>
    <dbReference type="NCBI Taxonomy" id="58121"/>
    <lineage>
        <taxon>Bacteria</taxon>
        <taxon>Bacillati</taxon>
        <taxon>Actinomycetota</taxon>
        <taxon>Actinomycetes</taxon>
        <taxon>Streptosporangiales</taxon>
        <taxon>Streptosporangiaceae</taxon>
        <taxon>Planotetraspora</taxon>
    </lineage>
</organism>
<dbReference type="Proteomes" id="UP000650628">
    <property type="component" value="Unassembled WGS sequence"/>
</dbReference>
<sequence>MLPTRVYVVRPEAASSRSLLSFSRRHIDLLRVRSSLCRG</sequence>
<protein>
    <submittedName>
        <fullName evidence="1">Uncharacterized protein</fullName>
    </submittedName>
</protein>
<reference evidence="1 2" key="1">
    <citation type="submission" date="2021-01" db="EMBL/GenBank/DDBJ databases">
        <title>Whole genome shotgun sequence of Planotetraspora mira NBRC 15435.</title>
        <authorList>
            <person name="Komaki H."/>
            <person name="Tamura T."/>
        </authorList>
    </citation>
    <scope>NUCLEOTIDE SEQUENCE [LARGE SCALE GENOMIC DNA]</scope>
    <source>
        <strain evidence="1 2">NBRC 15435</strain>
    </source>
</reference>
<dbReference type="AlphaFoldDB" id="A0A8J3U7A9"/>
<keyword evidence="2" id="KW-1185">Reference proteome</keyword>
<gene>
    <name evidence="1" type="ORF">Pmi06nite_74020</name>
</gene>
<proteinExistence type="predicted"/>
<accession>A0A8J3U7A9</accession>